<dbReference type="Gene3D" id="3.30.930.10">
    <property type="entry name" value="Bira Bifunctional Protein, Domain 2"/>
    <property type="match status" value="1"/>
</dbReference>
<dbReference type="InterPro" id="IPR041715">
    <property type="entry name" value="HisRS-like_core"/>
</dbReference>
<protein>
    <recommendedName>
        <fullName evidence="1">Class II Histidinyl-tRNA synthetase (HisRS)-like catalytic core domain-containing protein</fullName>
    </recommendedName>
</protein>
<proteinExistence type="predicted"/>
<dbReference type="EMBL" id="BARV01040440">
    <property type="protein sequence ID" value="GAI54030.1"/>
    <property type="molecule type" value="Genomic_DNA"/>
</dbReference>
<dbReference type="GO" id="GO:0006427">
    <property type="term" value="P:histidyl-tRNA aminoacylation"/>
    <property type="evidence" value="ECO:0007669"/>
    <property type="project" value="TreeGrafter"/>
</dbReference>
<dbReference type="PANTHER" id="PTHR43707">
    <property type="entry name" value="HISTIDYL-TRNA SYNTHETASE"/>
    <property type="match status" value="1"/>
</dbReference>
<name>X1QT17_9ZZZZ</name>
<dbReference type="InterPro" id="IPR045864">
    <property type="entry name" value="aa-tRNA-synth_II/BPL/LPL"/>
</dbReference>
<organism evidence="2">
    <name type="scientific">marine sediment metagenome</name>
    <dbReference type="NCBI Taxonomy" id="412755"/>
    <lineage>
        <taxon>unclassified sequences</taxon>
        <taxon>metagenomes</taxon>
        <taxon>ecological metagenomes</taxon>
    </lineage>
</organism>
<dbReference type="AlphaFoldDB" id="X1QT17"/>
<dbReference type="Pfam" id="PF13393">
    <property type="entry name" value="tRNA-synt_His"/>
    <property type="match status" value="1"/>
</dbReference>
<sequence>MYKFEINKKLYALRPEGTASVLRAFIENKLSLPARFFYIWSMYRREKPQKGRYREFLQIGIEILGEERPFYDAEIIDQGKRFLNLIGA</sequence>
<feature type="domain" description="Class II Histidinyl-tRNA synthetase (HisRS)-like catalytic core" evidence="1">
    <location>
        <begin position="8"/>
        <end position="87"/>
    </location>
</feature>
<evidence type="ECO:0000313" key="2">
    <source>
        <dbReference type="EMBL" id="GAI54030.1"/>
    </source>
</evidence>
<dbReference type="GO" id="GO:0004821">
    <property type="term" value="F:histidine-tRNA ligase activity"/>
    <property type="evidence" value="ECO:0007669"/>
    <property type="project" value="TreeGrafter"/>
</dbReference>
<dbReference type="PANTHER" id="PTHR43707:SF1">
    <property type="entry name" value="HISTIDINE--TRNA LIGASE, MITOCHONDRIAL-RELATED"/>
    <property type="match status" value="1"/>
</dbReference>
<comment type="caution">
    <text evidence="2">The sequence shown here is derived from an EMBL/GenBank/DDBJ whole genome shotgun (WGS) entry which is preliminary data.</text>
</comment>
<accession>X1QT17</accession>
<dbReference type="GO" id="GO:0005737">
    <property type="term" value="C:cytoplasm"/>
    <property type="evidence" value="ECO:0007669"/>
    <property type="project" value="InterPro"/>
</dbReference>
<gene>
    <name evidence="2" type="ORF">S06H3_61612</name>
</gene>
<reference evidence="2" key="1">
    <citation type="journal article" date="2014" name="Front. Microbiol.">
        <title>High frequency of phylogenetically diverse reductive dehalogenase-homologous genes in deep subseafloor sedimentary metagenomes.</title>
        <authorList>
            <person name="Kawai M."/>
            <person name="Futagami T."/>
            <person name="Toyoda A."/>
            <person name="Takaki Y."/>
            <person name="Nishi S."/>
            <person name="Hori S."/>
            <person name="Arai W."/>
            <person name="Tsubouchi T."/>
            <person name="Morono Y."/>
            <person name="Uchiyama I."/>
            <person name="Ito T."/>
            <person name="Fujiyama A."/>
            <person name="Inagaki F."/>
            <person name="Takami H."/>
        </authorList>
    </citation>
    <scope>NUCLEOTIDE SEQUENCE</scope>
    <source>
        <strain evidence="2">Expedition CK06-06</strain>
    </source>
</reference>
<dbReference type="SUPFAM" id="SSF55681">
    <property type="entry name" value="Class II aaRS and biotin synthetases"/>
    <property type="match status" value="1"/>
</dbReference>
<feature type="non-terminal residue" evidence="2">
    <location>
        <position position="88"/>
    </location>
</feature>
<dbReference type="InterPro" id="IPR004516">
    <property type="entry name" value="HisRS/HisZ"/>
</dbReference>
<evidence type="ECO:0000259" key="1">
    <source>
        <dbReference type="Pfam" id="PF13393"/>
    </source>
</evidence>